<keyword evidence="3" id="KW-1185">Reference proteome</keyword>
<feature type="transmembrane region" description="Helical" evidence="1">
    <location>
        <begin position="72"/>
        <end position="91"/>
    </location>
</feature>
<comment type="caution">
    <text evidence="2">The sequence shown here is derived from an EMBL/GenBank/DDBJ whole genome shotgun (WGS) entry which is preliminary data.</text>
</comment>
<proteinExistence type="predicted"/>
<gene>
    <name evidence="2" type="ORF">G6047_08870</name>
</gene>
<evidence type="ECO:0000256" key="1">
    <source>
        <dbReference type="SAM" id="Phobius"/>
    </source>
</evidence>
<organism evidence="2 3">
    <name type="scientific">Flavobacterium silvaticum</name>
    <dbReference type="NCBI Taxonomy" id="1852020"/>
    <lineage>
        <taxon>Bacteria</taxon>
        <taxon>Pseudomonadati</taxon>
        <taxon>Bacteroidota</taxon>
        <taxon>Flavobacteriia</taxon>
        <taxon>Flavobacteriales</taxon>
        <taxon>Flavobacteriaceae</taxon>
        <taxon>Flavobacterium</taxon>
    </lineage>
</organism>
<dbReference type="AlphaFoldDB" id="A0A972FRP8"/>
<dbReference type="RefSeq" id="WP_169527250.1">
    <property type="nucleotide sequence ID" value="NZ_JAAMPU010000104.1"/>
</dbReference>
<name>A0A972FRP8_9FLAO</name>
<keyword evidence="1" id="KW-1133">Transmembrane helix</keyword>
<dbReference type="EMBL" id="JAAMPU010000104">
    <property type="protein sequence ID" value="NMH28144.1"/>
    <property type="molecule type" value="Genomic_DNA"/>
</dbReference>
<sequence length="149" mass="17175">MESHEIKSLLEKYMDAMTSVEEEKSLADYFRNNAVSPEFEEYKSMFGYFEDQRSVVPEKNFRISDTKKRRRTWIPAAAAAVLLLGVGIYGWQNQTPPQTSELGTFDDPEVALRETRKALDLLSSKVNTGMESVNYLNEYEQSKNVIFKN</sequence>
<keyword evidence="1" id="KW-0472">Membrane</keyword>
<dbReference type="Proteomes" id="UP000712080">
    <property type="component" value="Unassembled WGS sequence"/>
</dbReference>
<evidence type="ECO:0000313" key="3">
    <source>
        <dbReference type="Proteomes" id="UP000712080"/>
    </source>
</evidence>
<protein>
    <submittedName>
        <fullName evidence="2">Uncharacterized protein</fullName>
    </submittedName>
</protein>
<evidence type="ECO:0000313" key="2">
    <source>
        <dbReference type="EMBL" id="NMH28144.1"/>
    </source>
</evidence>
<reference evidence="2" key="1">
    <citation type="submission" date="2020-02" db="EMBL/GenBank/DDBJ databases">
        <title>Flavobacterium sp. genome.</title>
        <authorList>
            <person name="Jung H.S."/>
            <person name="Baek J.H."/>
            <person name="Jeon C.O."/>
        </authorList>
    </citation>
    <scope>NUCLEOTIDE SEQUENCE</scope>
    <source>
        <strain evidence="2">SE-s28</strain>
    </source>
</reference>
<keyword evidence="1" id="KW-0812">Transmembrane</keyword>
<accession>A0A972FRP8</accession>